<dbReference type="RefSeq" id="WP_062763257.1">
    <property type="nucleotide sequence ID" value="NZ_CP121045.1"/>
</dbReference>
<dbReference type="GeneID" id="97241232"/>
<comment type="caution">
    <text evidence="1">The sequence shown here is derived from an EMBL/GenBank/DDBJ whole genome shotgun (WGS) entry which is preliminary data.</text>
</comment>
<reference evidence="1 2" key="1">
    <citation type="submission" date="2015-12" db="EMBL/GenBank/DDBJ databases">
        <title>Genome sequence of Tistrella mobilis MCCC 1A02139.</title>
        <authorList>
            <person name="Lu L."/>
            <person name="Lai Q."/>
            <person name="Shao Z."/>
            <person name="Qian P."/>
        </authorList>
    </citation>
    <scope>NUCLEOTIDE SEQUENCE [LARGE SCALE GENOMIC DNA]</scope>
    <source>
        <strain evidence="1 2">MCCC 1A02139</strain>
    </source>
</reference>
<name>A0A162LAU6_9PROT</name>
<dbReference type="Proteomes" id="UP000075787">
    <property type="component" value="Unassembled WGS sequence"/>
</dbReference>
<evidence type="ECO:0000313" key="1">
    <source>
        <dbReference type="EMBL" id="KYO54163.1"/>
    </source>
</evidence>
<dbReference type="EMBL" id="LPZR01000095">
    <property type="protein sequence ID" value="KYO54163.1"/>
    <property type="molecule type" value="Genomic_DNA"/>
</dbReference>
<protein>
    <submittedName>
        <fullName evidence="1">Uncharacterized protein</fullName>
    </submittedName>
</protein>
<dbReference type="OrthoDB" id="7356229at2"/>
<organism evidence="1 2">
    <name type="scientific">Tistrella mobilis</name>
    <dbReference type="NCBI Taxonomy" id="171437"/>
    <lineage>
        <taxon>Bacteria</taxon>
        <taxon>Pseudomonadati</taxon>
        <taxon>Pseudomonadota</taxon>
        <taxon>Alphaproteobacteria</taxon>
        <taxon>Geminicoccales</taxon>
        <taxon>Geminicoccaceae</taxon>
        <taxon>Tistrella</taxon>
    </lineage>
</organism>
<proteinExistence type="predicted"/>
<accession>A0A162LAU6</accession>
<evidence type="ECO:0000313" key="2">
    <source>
        <dbReference type="Proteomes" id="UP000075787"/>
    </source>
</evidence>
<dbReference type="AlphaFoldDB" id="A0A162LAU6"/>
<sequence length="123" mass="13258">MKQISRNFEAYALFGITVLGLLFIPLVVVMTPKANAASPALPRCAEARTLDQVRSALEAQSGKVILGLHSAMETRVTDEGDYRRCVATVVTGGIDATVSYAIGWYDRENAVPFWAGDGLPISQ</sequence>
<gene>
    <name evidence="1" type="ORF">AUP44_25650</name>
</gene>